<organism evidence="1 2">
    <name type="scientific">Phytophthora fragariaefolia</name>
    <dbReference type="NCBI Taxonomy" id="1490495"/>
    <lineage>
        <taxon>Eukaryota</taxon>
        <taxon>Sar</taxon>
        <taxon>Stramenopiles</taxon>
        <taxon>Oomycota</taxon>
        <taxon>Peronosporomycetes</taxon>
        <taxon>Peronosporales</taxon>
        <taxon>Peronosporaceae</taxon>
        <taxon>Phytophthora</taxon>
    </lineage>
</organism>
<dbReference type="AlphaFoldDB" id="A0A9W7CLX1"/>
<dbReference type="Proteomes" id="UP001165121">
    <property type="component" value="Unassembled WGS sequence"/>
</dbReference>
<reference evidence="1" key="1">
    <citation type="submission" date="2023-04" db="EMBL/GenBank/DDBJ databases">
        <title>Phytophthora fragariaefolia NBRC 109709.</title>
        <authorList>
            <person name="Ichikawa N."/>
            <person name="Sato H."/>
            <person name="Tonouchi N."/>
        </authorList>
    </citation>
    <scope>NUCLEOTIDE SEQUENCE</scope>
    <source>
        <strain evidence="1">NBRC 109709</strain>
    </source>
</reference>
<accession>A0A9W7CLX1</accession>
<evidence type="ECO:0000313" key="2">
    <source>
        <dbReference type="Proteomes" id="UP001165121"/>
    </source>
</evidence>
<protein>
    <submittedName>
        <fullName evidence="1">Unnamed protein product</fullName>
    </submittedName>
</protein>
<keyword evidence="2" id="KW-1185">Reference proteome</keyword>
<gene>
    <name evidence="1" type="ORF">Pfra01_000868500</name>
</gene>
<evidence type="ECO:0000313" key="1">
    <source>
        <dbReference type="EMBL" id="GMF34142.1"/>
    </source>
</evidence>
<dbReference type="EMBL" id="BSXT01000796">
    <property type="protein sequence ID" value="GMF34142.1"/>
    <property type="molecule type" value="Genomic_DNA"/>
</dbReference>
<sequence length="78" mass="8177">MTRLGLTREDEVVYIVVNIVLTTGEIQAQALNVQKARGSSASPFGTRSASNVLALRVATHVSGAGKALDVAMEVPIAR</sequence>
<name>A0A9W7CLX1_9STRA</name>
<proteinExistence type="predicted"/>
<comment type="caution">
    <text evidence="1">The sequence shown here is derived from an EMBL/GenBank/DDBJ whole genome shotgun (WGS) entry which is preliminary data.</text>
</comment>